<evidence type="ECO:0000313" key="3">
    <source>
        <dbReference type="Proteomes" id="UP001409291"/>
    </source>
</evidence>
<dbReference type="Proteomes" id="UP001409291">
    <property type="component" value="Unassembled WGS sequence"/>
</dbReference>
<feature type="chain" id="PRO_5046435260" description="Secreted repeat protein with Y-X4-D motif" evidence="1">
    <location>
        <begin position="26"/>
        <end position="282"/>
    </location>
</feature>
<name>A0ABV0BX62_9SPHI</name>
<dbReference type="PROSITE" id="PS51257">
    <property type="entry name" value="PROKAR_LIPOPROTEIN"/>
    <property type="match status" value="1"/>
</dbReference>
<dbReference type="RefSeq" id="WP_346581961.1">
    <property type="nucleotide sequence ID" value="NZ_JBDJNQ010000009.1"/>
</dbReference>
<reference evidence="2 3" key="1">
    <citation type="submission" date="2024-04" db="EMBL/GenBank/DDBJ databases">
        <title>WGS of bacteria from Torrens River.</title>
        <authorList>
            <person name="Wyrsch E.R."/>
            <person name="Drigo B."/>
        </authorList>
    </citation>
    <scope>NUCLEOTIDE SEQUENCE [LARGE SCALE GENOMIC DNA]</scope>
    <source>
        <strain evidence="2 3">TWI391</strain>
    </source>
</reference>
<comment type="caution">
    <text evidence="2">The sequence shown here is derived from an EMBL/GenBank/DDBJ whole genome shotgun (WGS) entry which is preliminary data.</text>
</comment>
<dbReference type="PANTHER" id="PTHR39335">
    <property type="entry name" value="BLL4220 PROTEIN"/>
    <property type="match status" value="1"/>
</dbReference>
<protein>
    <recommendedName>
        <fullName evidence="4">Secreted repeat protein with Y-X4-D motif</fullName>
    </recommendedName>
</protein>
<sequence length="282" mass="31450">MRFNKTKMKTAIMATALLTIFSSCSKDKVENPENNTKGMQTSQDAKFGTILTDSNGKTLYFFSNDTKGSSSCTGNCLTVWPIYYSGDISSDVKIDKSQLGEITRADGKKQSTYKGWPLYYYVGDSKSGEVQGDAVNKIWYVAKPDYLLMVANGQLKGDDTKDYLENYTEGQGNTSYLTDDQGRTLYAFKPDRFNKNNYTAADFSNDALWPIFQKEKGALPSLVSATDIAVITVFGKKQLTYKGWPLYYFGQDQQRGDNRGISYPRPGVWPIVNDKTTVAAAN</sequence>
<evidence type="ECO:0000313" key="2">
    <source>
        <dbReference type="EMBL" id="MEN5379187.1"/>
    </source>
</evidence>
<accession>A0ABV0BX62</accession>
<evidence type="ECO:0008006" key="4">
    <source>
        <dbReference type="Google" id="ProtNLM"/>
    </source>
</evidence>
<gene>
    <name evidence="2" type="ORF">ABE541_18125</name>
</gene>
<keyword evidence="1" id="KW-0732">Signal</keyword>
<evidence type="ECO:0000256" key="1">
    <source>
        <dbReference type="SAM" id="SignalP"/>
    </source>
</evidence>
<dbReference type="Pfam" id="PF03640">
    <property type="entry name" value="Lipoprotein_15"/>
    <property type="match status" value="3"/>
</dbReference>
<organism evidence="2 3">
    <name type="scientific">Sphingobacterium kitahiroshimense</name>
    <dbReference type="NCBI Taxonomy" id="470446"/>
    <lineage>
        <taxon>Bacteria</taxon>
        <taxon>Pseudomonadati</taxon>
        <taxon>Bacteroidota</taxon>
        <taxon>Sphingobacteriia</taxon>
        <taxon>Sphingobacteriales</taxon>
        <taxon>Sphingobacteriaceae</taxon>
        <taxon>Sphingobacterium</taxon>
    </lineage>
</organism>
<feature type="signal peptide" evidence="1">
    <location>
        <begin position="1"/>
        <end position="25"/>
    </location>
</feature>
<keyword evidence="3" id="KW-1185">Reference proteome</keyword>
<proteinExistence type="predicted"/>
<dbReference type="InterPro" id="IPR005297">
    <property type="entry name" value="Lipoprotein_repeat"/>
</dbReference>
<dbReference type="EMBL" id="JBDJNQ010000009">
    <property type="protein sequence ID" value="MEN5379187.1"/>
    <property type="molecule type" value="Genomic_DNA"/>
</dbReference>
<dbReference type="PANTHER" id="PTHR39335:SF1">
    <property type="entry name" value="BLL4220 PROTEIN"/>
    <property type="match status" value="1"/>
</dbReference>